<feature type="domain" description="Mce/MlaD" evidence="2">
    <location>
        <begin position="46"/>
        <end position="115"/>
    </location>
</feature>
<accession>A0A1G4Q269</accession>
<gene>
    <name evidence="3" type="ORF">SAMN05660859_0925</name>
</gene>
<keyword evidence="1" id="KW-0812">Transmembrane</keyword>
<dbReference type="Pfam" id="PF02470">
    <property type="entry name" value="MlaD"/>
    <property type="match status" value="1"/>
</dbReference>
<evidence type="ECO:0000313" key="3">
    <source>
        <dbReference type="EMBL" id="SCW38724.1"/>
    </source>
</evidence>
<name>A0A1G4Q269_9HYPH</name>
<dbReference type="EMBL" id="FMTP01000001">
    <property type="protein sequence ID" value="SCW38724.1"/>
    <property type="molecule type" value="Genomic_DNA"/>
</dbReference>
<keyword evidence="1" id="KW-1133">Transmembrane helix</keyword>
<dbReference type="PANTHER" id="PTHR36698:SF2">
    <property type="entry name" value="MCE_MLAD DOMAIN-CONTAINING PROTEIN"/>
    <property type="match status" value="1"/>
</dbReference>
<dbReference type="InterPro" id="IPR003399">
    <property type="entry name" value="Mce/MlaD"/>
</dbReference>
<dbReference type="Proteomes" id="UP000198889">
    <property type="component" value="Unassembled WGS sequence"/>
</dbReference>
<sequence length="348" mass="37044">METRANYTIIGLFTLAVVAGGFAFVWWFTGSANRGPRTSYDVVFSGVVSGLQTGSSVTFNGIPVGEVTALRLDAQDPRKVIARIAVQPDTPVKSDTRATLDSQLLTGLASVGLVGGSTQAAPLPAPPDGQLPSIEADTSAVQDLMRTARDVLGRVNDIAIRVDDLIKANDAKISSVIDNVDKFTAALGENSGNIDTFLREMGGAARRISSLADNLDKLVVAVDPQKLGSTVDDISAFTSQLDTMASKVNVILDNVNAMTTSEEGKGMFNEISSAAAEVRKLAANLDTRTAELSANLNKFTGPGLRQYEALAVDGRRTLGEIERVFRNFERNPRQFIFGGSNVPSYNGR</sequence>
<reference evidence="4" key="1">
    <citation type="submission" date="2016-10" db="EMBL/GenBank/DDBJ databases">
        <authorList>
            <person name="Varghese N."/>
            <person name="Submissions S."/>
        </authorList>
    </citation>
    <scope>NUCLEOTIDE SEQUENCE [LARGE SCALE GENOMIC DNA]</scope>
    <source>
        <strain evidence="4">CGMCC 1.1761</strain>
    </source>
</reference>
<evidence type="ECO:0000259" key="2">
    <source>
        <dbReference type="Pfam" id="PF02470"/>
    </source>
</evidence>
<dbReference type="AlphaFoldDB" id="A0A1G4Q269"/>
<dbReference type="RefSeq" id="WP_091436480.1">
    <property type="nucleotide sequence ID" value="NZ_FMTP01000001.1"/>
</dbReference>
<keyword evidence="4" id="KW-1185">Reference proteome</keyword>
<protein>
    <submittedName>
        <fullName evidence="3">Phospholipid/cholesterol/gamma-HCH transport system substrate-binding protein</fullName>
    </submittedName>
</protein>
<keyword evidence="1" id="KW-0472">Membrane</keyword>
<proteinExistence type="predicted"/>
<dbReference type="PANTHER" id="PTHR36698">
    <property type="entry name" value="BLL5892 PROTEIN"/>
    <property type="match status" value="1"/>
</dbReference>
<dbReference type="STRING" id="177413.SAMN05660859_0925"/>
<evidence type="ECO:0000313" key="4">
    <source>
        <dbReference type="Proteomes" id="UP000198889"/>
    </source>
</evidence>
<evidence type="ECO:0000256" key="1">
    <source>
        <dbReference type="SAM" id="Phobius"/>
    </source>
</evidence>
<organism evidence="3 4">
    <name type="scientific">Ancylobacter rudongensis</name>
    <dbReference type="NCBI Taxonomy" id="177413"/>
    <lineage>
        <taxon>Bacteria</taxon>
        <taxon>Pseudomonadati</taxon>
        <taxon>Pseudomonadota</taxon>
        <taxon>Alphaproteobacteria</taxon>
        <taxon>Hyphomicrobiales</taxon>
        <taxon>Xanthobacteraceae</taxon>
        <taxon>Ancylobacter</taxon>
    </lineage>
</organism>
<feature type="transmembrane region" description="Helical" evidence="1">
    <location>
        <begin position="7"/>
        <end position="28"/>
    </location>
</feature>